<evidence type="ECO:0000313" key="2">
    <source>
        <dbReference type="Proteomes" id="UP000815846"/>
    </source>
</evidence>
<comment type="caution">
    <text evidence="1">The sequence shown here is derived from an EMBL/GenBank/DDBJ whole genome shotgun (WGS) entry which is preliminary data.</text>
</comment>
<evidence type="ECO:0008006" key="3">
    <source>
        <dbReference type="Google" id="ProtNLM"/>
    </source>
</evidence>
<accession>A0ABY3MSI4</accession>
<protein>
    <recommendedName>
        <fullName evidence="3">Restriction endonuclease type IV Mrr domain-containing protein</fullName>
    </recommendedName>
</protein>
<dbReference type="EMBL" id="PJAI02000053">
    <property type="protein sequence ID" value="TYK64155.1"/>
    <property type="molecule type" value="Genomic_DNA"/>
</dbReference>
<reference evidence="1 2" key="1">
    <citation type="submission" date="2019-08" db="EMBL/GenBank/DDBJ databases">
        <title>Microbe sample from Colwellia echini.</title>
        <authorList>
            <person name="Christiansen L."/>
            <person name="Pathiraja D."/>
            <person name="Schultz-Johansen M."/>
            <person name="Choi I.-G."/>
            <person name="Stougaard P."/>
        </authorList>
    </citation>
    <scope>NUCLEOTIDE SEQUENCE [LARGE SCALE GENOMIC DNA]</scope>
    <source>
        <strain evidence="1 2">A3</strain>
    </source>
</reference>
<dbReference type="Proteomes" id="UP000815846">
    <property type="component" value="Unassembled WGS sequence"/>
</dbReference>
<sequence>MPEDVMSQSFQRIGSKSNAQVGKDFELLAQAFFDQQGLSLVRDFKIPVGVNLFKKDHAFDLGCTEKQVLVECKSHKWTSGDNVPSAKLTVWNEAMYYFLASPKSYRKIMFVLRDFSEKRSETLAEYYLRTYAHLVPEGVEFWEYDSLKSTAVQVGI</sequence>
<proteinExistence type="predicted"/>
<evidence type="ECO:0000313" key="1">
    <source>
        <dbReference type="EMBL" id="TYK64155.1"/>
    </source>
</evidence>
<organism evidence="1 2">
    <name type="scientific">Colwellia echini</name>
    <dbReference type="NCBI Taxonomy" id="1982103"/>
    <lineage>
        <taxon>Bacteria</taxon>
        <taxon>Pseudomonadati</taxon>
        <taxon>Pseudomonadota</taxon>
        <taxon>Gammaproteobacteria</taxon>
        <taxon>Alteromonadales</taxon>
        <taxon>Colwelliaceae</taxon>
        <taxon>Colwellia</taxon>
    </lineage>
</organism>
<name>A0ABY3MSI4_9GAMM</name>
<keyword evidence="2" id="KW-1185">Reference proteome</keyword>
<gene>
    <name evidence="1" type="ORF">CWS31_017155</name>
</gene>